<feature type="binding site" evidence="15">
    <location>
        <position position="513"/>
    </location>
    <ligand>
        <name>ATP</name>
        <dbReference type="ChEBI" id="CHEBI:30616"/>
    </ligand>
</feature>
<dbReference type="GO" id="GO:0065002">
    <property type="term" value="P:intracellular protein transmembrane transport"/>
    <property type="evidence" value="ECO:0007669"/>
    <property type="project" value="UniProtKB-UniRule"/>
</dbReference>
<evidence type="ECO:0000256" key="1">
    <source>
        <dbReference type="ARBA" id="ARBA00001947"/>
    </source>
</evidence>
<evidence type="ECO:0000256" key="6">
    <source>
        <dbReference type="ARBA" id="ARBA00022519"/>
    </source>
</evidence>
<dbReference type="GO" id="GO:0043952">
    <property type="term" value="P:protein transport by the Sec complex"/>
    <property type="evidence" value="ECO:0007669"/>
    <property type="project" value="TreeGrafter"/>
</dbReference>
<accession>A0A1B8QKI2</accession>
<comment type="catalytic activity">
    <reaction evidence="15">
        <text>ATP + H2O + cellular proteinSide 1 = ADP + phosphate + cellular proteinSide 2.</text>
        <dbReference type="EC" id="7.4.2.8"/>
    </reaction>
</comment>
<dbReference type="InterPro" id="IPR044722">
    <property type="entry name" value="SecA_SF2_C"/>
</dbReference>
<keyword evidence="24" id="KW-1185">Reference proteome</keyword>
<feature type="compositionally biased region" description="Polar residues" evidence="17">
    <location>
        <begin position="892"/>
        <end position="902"/>
    </location>
</feature>
<keyword evidence="8 15" id="KW-0547">Nucleotide-binding</keyword>
<dbReference type="GO" id="GO:0005886">
    <property type="term" value="C:plasma membrane"/>
    <property type="evidence" value="ECO:0007669"/>
    <property type="project" value="UniProtKB-SubCell"/>
</dbReference>
<dbReference type="InterPro" id="IPR001650">
    <property type="entry name" value="Helicase_C-like"/>
</dbReference>
<dbReference type="InterPro" id="IPR011115">
    <property type="entry name" value="SecA_DEAD"/>
</dbReference>
<dbReference type="EMBL" id="CP065728">
    <property type="protein sequence ID" value="QPT44730.1"/>
    <property type="molecule type" value="Genomic_DNA"/>
</dbReference>
<dbReference type="NCBIfam" id="TIGR00963">
    <property type="entry name" value="secA"/>
    <property type="match status" value="1"/>
</dbReference>
<feature type="domain" description="Helicase C-terminal" evidence="19">
    <location>
        <begin position="438"/>
        <end position="636"/>
    </location>
</feature>
<evidence type="ECO:0000256" key="12">
    <source>
        <dbReference type="ARBA" id="ARBA00022967"/>
    </source>
</evidence>
<feature type="domain" description="SecA family profile" evidence="20">
    <location>
        <begin position="3"/>
        <end position="620"/>
    </location>
</feature>
<keyword evidence="6" id="KW-0997">Cell inner membrane</keyword>
<evidence type="ECO:0000256" key="5">
    <source>
        <dbReference type="ARBA" id="ARBA00022490"/>
    </source>
</evidence>
<evidence type="ECO:0000313" key="24">
    <source>
        <dbReference type="Proteomes" id="UP000594834"/>
    </source>
</evidence>
<evidence type="ECO:0000256" key="13">
    <source>
        <dbReference type="ARBA" id="ARBA00023010"/>
    </source>
</evidence>
<dbReference type="GO" id="GO:0017038">
    <property type="term" value="P:protein import"/>
    <property type="evidence" value="ECO:0007669"/>
    <property type="project" value="InterPro"/>
</dbReference>
<feature type="binding site" evidence="15">
    <location>
        <position position="87"/>
    </location>
    <ligand>
        <name>ATP</name>
        <dbReference type="ChEBI" id="CHEBI:30616"/>
    </ligand>
</feature>
<dbReference type="Gene3D" id="3.90.1440.10">
    <property type="entry name" value="SecA, preprotein cross-linking domain"/>
    <property type="match status" value="1"/>
</dbReference>
<dbReference type="SUPFAM" id="SSF81767">
    <property type="entry name" value="Pre-protein crosslinking domain of SecA"/>
    <property type="match status" value="1"/>
</dbReference>
<dbReference type="Pfam" id="PF07516">
    <property type="entry name" value="SecA_SW"/>
    <property type="match status" value="1"/>
</dbReference>
<dbReference type="InterPro" id="IPR014001">
    <property type="entry name" value="Helicase_ATP-bd"/>
</dbReference>
<evidence type="ECO:0000313" key="23">
    <source>
        <dbReference type="Proteomes" id="UP000092575"/>
    </source>
</evidence>
<keyword evidence="3 15" id="KW-0813">Transport</keyword>
<dbReference type="Gene3D" id="1.10.3060.10">
    <property type="entry name" value="Helical scaffold and wing domains of SecA"/>
    <property type="match status" value="1"/>
</dbReference>
<reference evidence="21 23" key="1">
    <citation type="submission" date="2016-05" db="EMBL/GenBank/DDBJ databases">
        <title>Draft genome sequence of Moraxella nonliquefaciens CCUG 348T.</title>
        <authorList>
            <person name="Salva-Serra F."/>
            <person name="Engstrom-Jakobsson H."/>
            <person name="Thorell K."/>
            <person name="Gonzales-Siles L."/>
            <person name="Karlsson R."/>
            <person name="Boulund F."/>
            <person name="Engstrand L."/>
            <person name="Kristiansson E."/>
            <person name="Moore E."/>
        </authorList>
    </citation>
    <scope>NUCLEOTIDE SEQUENCE [LARGE SCALE GENOMIC DNA]</scope>
    <source>
        <strain evidence="21 23">CCUG 348</strain>
    </source>
</reference>
<evidence type="ECO:0000256" key="11">
    <source>
        <dbReference type="ARBA" id="ARBA00022927"/>
    </source>
</evidence>
<dbReference type="InterPro" id="IPR011116">
    <property type="entry name" value="SecA_Wing/Scaffold"/>
</dbReference>
<gene>
    <name evidence="15 22" type="primary">secA</name>
    <name evidence="21" type="ORF">A7456_02970</name>
    <name evidence="22" type="ORF">I6G26_01400</name>
</gene>
<dbReference type="GO" id="GO:0006605">
    <property type="term" value="P:protein targeting"/>
    <property type="evidence" value="ECO:0007669"/>
    <property type="project" value="UniProtKB-UniRule"/>
</dbReference>
<evidence type="ECO:0000313" key="21">
    <source>
        <dbReference type="EMBL" id="OBX84045.1"/>
    </source>
</evidence>
<dbReference type="PROSITE" id="PS51194">
    <property type="entry name" value="HELICASE_CTER"/>
    <property type="match status" value="1"/>
</dbReference>
<evidence type="ECO:0000259" key="19">
    <source>
        <dbReference type="PROSITE" id="PS51194"/>
    </source>
</evidence>
<comment type="cofactor">
    <cofactor evidence="1">
        <name>Zn(2+)</name>
        <dbReference type="ChEBI" id="CHEBI:29105"/>
    </cofactor>
</comment>
<keyword evidence="5 15" id="KW-0963">Cytoplasm</keyword>
<dbReference type="FunFam" id="1.10.3060.10:FF:000003">
    <property type="entry name" value="Protein translocase subunit SecA"/>
    <property type="match status" value="1"/>
</dbReference>
<evidence type="ECO:0000256" key="9">
    <source>
        <dbReference type="ARBA" id="ARBA00022833"/>
    </source>
</evidence>
<keyword evidence="11 15" id="KW-0653">Protein transport</keyword>
<evidence type="ECO:0000256" key="17">
    <source>
        <dbReference type="SAM" id="MobiDB-lite"/>
    </source>
</evidence>
<keyword evidence="12 15" id="KW-1278">Translocase</keyword>
<dbReference type="Pfam" id="PF01043">
    <property type="entry name" value="SecA_PP_bind"/>
    <property type="match status" value="1"/>
</dbReference>
<dbReference type="SUPFAM" id="SSF52540">
    <property type="entry name" value="P-loop containing nucleoside triphosphate hydrolases"/>
    <property type="match status" value="2"/>
</dbReference>
<evidence type="ECO:0000256" key="4">
    <source>
        <dbReference type="ARBA" id="ARBA00022475"/>
    </source>
</evidence>
<dbReference type="HAMAP" id="MF_01382">
    <property type="entry name" value="SecA"/>
    <property type="match status" value="1"/>
</dbReference>
<comment type="similarity">
    <text evidence="2 15 16">Belongs to the SecA family.</text>
</comment>
<reference evidence="22 24" key="2">
    <citation type="submission" date="2020-12" db="EMBL/GenBank/DDBJ databases">
        <title>FDA dAtabase for Regulatory Grade micrObial Sequences (FDA-ARGOS): Supporting development and validation of Infectious Disease Dx tests.</title>
        <authorList>
            <person name="Sproer C."/>
            <person name="Gronow S."/>
            <person name="Severitt S."/>
            <person name="Schroder I."/>
            <person name="Tallon L."/>
            <person name="Sadzewicz L."/>
            <person name="Zhao X."/>
            <person name="Boylan J."/>
            <person name="Ott S."/>
            <person name="Bowen H."/>
            <person name="Vavikolanu K."/>
            <person name="Mehta A."/>
            <person name="Aluvathingal J."/>
            <person name="Nadendla S."/>
            <person name="Lowell S."/>
            <person name="Myers T."/>
            <person name="Yan Y."/>
            <person name="Sichtig H."/>
        </authorList>
    </citation>
    <scope>NUCLEOTIDE SEQUENCE [LARGE SCALE GENOMIC DNA]</scope>
    <source>
        <strain evidence="22 24">FDAARGOS_869</strain>
    </source>
</reference>
<dbReference type="EC" id="7.4.2.8" evidence="15"/>
<dbReference type="InterPro" id="IPR004027">
    <property type="entry name" value="SEC_C_motif"/>
</dbReference>
<keyword evidence="10 15" id="KW-0067">ATP-binding</keyword>
<keyword evidence="4 15" id="KW-1003">Cell membrane</keyword>
<dbReference type="Gene3D" id="3.40.50.300">
    <property type="entry name" value="P-loop containing nucleotide triphosphate hydrolases"/>
    <property type="match status" value="2"/>
</dbReference>
<name>A0A1B8QKI2_MORNO</name>
<comment type="subunit">
    <text evidence="15">Monomer and homodimer. Part of the essential Sec protein translocation apparatus which comprises SecA, SecYEG and auxiliary proteins SecDF-YajC and YidC.</text>
</comment>
<evidence type="ECO:0000256" key="7">
    <source>
        <dbReference type="ARBA" id="ARBA00022723"/>
    </source>
</evidence>
<dbReference type="InterPro" id="IPR011130">
    <property type="entry name" value="SecA_preprotein_X-link_dom"/>
</dbReference>
<dbReference type="FunFam" id="3.40.50.300:FF:000113">
    <property type="entry name" value="Preprotein translocase subunit SecA"/>
    <property type="match status" value="1"/>
</dbReference>
<evidence type="ECO:0000313" key="22">
    <source>
        <dbReference type="EMBL" id="QPT44730.1"/>
    </source>
</evidence>
<evidence type="ECO:0000259" key="20">
    <source>
        <dbReference type="PROSITE" id="PS51196"/>
    </source>
</evidence>
<comment type="subcellular location">
    <subcellularLocation>
        <location evidence="15">Cell membrane</location>
        <topology evidence="15">Peripheral membrane protein</topology>
        <orientation evidence="15">Cytoplasmic side</orientation>
    </subcellularLocation>
    <subcellularLocation>
        <location evidence="15">Cytoplasm</location>
    </subcellularLocation>
    <text evidence="15">Distribution is 50-50.</text>
</comment>
<feature type="binding site" evidence="15">
    <location>
        <begin position="105"/>
        <end position="109"/>
    </location>
    <ligand>
        <name>ATP</name>
        <dbReference type="ChEBI" id="CHEBI:30616"/>
    </ligand>
</feature>
<dbReference type="STRING" id="478.A7456_02970"/>
<dbReference type="Proteomes" id="UP000594834">
    <property type="component" value="Chromosome"/>
</dbReference>
<dbReference type="InterPro" id="IPR020937">
    <property type="entry name" value="SecA_CS"/>
</dbReference>
<dbReference type="InterPro" id="IPR036670">
    <property type="entry name" value="SecA_X-link_sf"/>
</dbReference>
<dbReference type="GO" id="GO:0005829">
    <property type="term" value="C:cytosol"/>
    <property type="evidence" value="ECO:0007669"/>
    <property type="project" value="TreeGrafter"/>
</dbReference>
<evidence type="ECO:0000256" key="15">
    <source>
        <dbReference type="HAMAP-Rule" id="MF_01382"/>
    </source>
</evidence>
<keyword evidence="7" id="KW-0479">Metal-binding</keyword>
<dbReference type="SUPFAM" id="SSF81886">
    <property type="entry name" value="Helical scaffold and wing domains of SecA"/>
    <property type="match status" value="1"/>
</dbReference>
<dbReference type="AlphaFoldDB" id="A0A1B8QKI2"/>
<sequence length="964" mass="108872">MLTKAISAVFGTKNERELKRMRKVVDKINALEPTILALSDDELRRKTDEFKSRHANGESLDKLLPEAFAVCREASKRVNGMRHYDVQLIGGMTLHEGKIAEMKTGEGKTLMATLAMYLNAISGKGVHVVTVNDYLAGRDAELNRELFGFLGLTVGVIYSQQPPHEKFDAYRADITYGTNNEYGFDYLRDNMVFSKDEKKQRPLNYCIIDEIDSILIDEARTPLIISGQAEDSAHLYSLINNIIPRLKKSDNEEDNKNNVAQDFWIDEKNRAIEISEKGYEKIEKFLIEVGELGEKESLYSPARLPLLAHVQAAIRAHHLFVKNVHYIISDDNEIVIVDENTGRTMPGRRWSEGLHQAVEAKEGVEIQAENQTMATTTFQNYFRLYDKLSGMTGTADTEAAEFKSTYDMDVVIIPTHRPIARVDLNDQIFLSKLGKYQGIIREIREITAKGAPVLVGTATIEASEQLSYLLDQAGIKHNVLNAKQHEREAEIIAQAGRPSAVTIATNMAGRGTDIILGGNWQAEIEDLDALTDAQKSELQSQWQARNEAVKAAGGLHIIGSERHESRRIDNQLRGRAGRQGDPGQSRFFLSLEDDLMRIFAGDRVVSMMRAMGLKEDEAIEHKMVSRSIENAQGKVEARDFDARKSLLKYDDVANEQRKVIYTQRDDLLEEIDLQASIKTMHHEVYNALITQFVPVGSVDDQWNIDGLEDEIEDAFGYYMPINDWLDADRRLDEEGLRAKIIDFAIAHYQKKRETMGEQNAARLERDFMLRNLDRHWKEHLTQMDQLRKGIHLRSYAQKNPEQEYKRESFDLFQSMLGAIKSDVVQDLARVHVATPEEIAQIQEERRRQAKMMQLHFEHNDMGLEGEIATDESRPRATQNVQRITVSLGGVASTPNLSPNGHVNTNTNTNINANTGTDTNQSMADVSDTTAPQSIDDVFIPANINRNAPCPCGSGLKYKQCHGKI</sequence>
<evidence type="ECO:0000256" key="3">
    <source>
        <dbReference type="ARBA" id="ARBA00022448"/>
    </source>
</evidence>
<dbReference type="PROSITE" id="PS51192">
    <property type="entry name" value="HELICASE_ATP_BIND_1"/>
    <property type="match status" value="1"/>
</dbReference>
<dbReference type="FunFam" id="3.90.1440.10:FF:000001">
    <property type="entry name" value="Preprotein translocase subunit SecA"/>
    <property type="match status" value="1"/>
</dbReference>
<dbReference type="GO" id="GO:0008564">
    <property type="term" value="F:protein-exporting ATPase activity"/>
    <property type="evidence" value="ECO:0007669"/>
    <property type="project" value="UniProtKB-EC"/>
</dbReference>
<dbReference type="Pfam" id="PF02810">
    <property type="entry name" value="SEC-C"/>
    <property type="match status" value="1"/>
</dbReference>
<dbReference type="EMBL" id="LXTW01000023">
    <property type="protein sequence ID" value="OBX84045.1"/>
    <property type="molecule type" value="Genomic_DNA"/>
</dbReference>
<dbReference type="GO" id="GO:0031522">
    <property type="term" value="C:cell envelope Sec protein transport complex"/>
    <property type="evidence" value="ECO:0007669"/>
    <property type="project" value="UniProtKB-ARBA"/>
</dbReference>
<dbReference type="Proteomes" id="UP000092575">
    <property type="component" value="Unassembled WGS sequence"/>
</dbReference>
<dbReference type="PANTHER" id="PTHR30612">
    <property type="entry name" value="SECA INNER MEMBRANE COMPONENT OF SEC PROTEIN SECRETION SYSTEM"/>
    <property type="match status" value="1"/>
</dbReference>
<dbReference type="CDD" id="cd18803">
    <property type="entry name" value="SF2_C_secA"/>
    <property type="match status" value="1"/>
</dbReference>
<protein>
    <recommendedName>
        <fullName evidence="15 16">Protein translocase subunit SecA</fullName>
        <ecNumber evidence="15">7.4.2.8</ecNumber>
    </recommendedName>
</protein>
<keyword evidence="9" id="KW-0862">Zinc</keyword>
<feature type="compositionally biased region" description="Low complexity" evidence="17">
    <location>
        <begin position="903"/>
        <end position="919"/>
    </location>
</feature>
<dbReference type="InterPro" id="IPR000185">
    <property type="entry name" value="SecA"/>
</dbReference>
<dbReference type="SMART" id="SM00958">
    <property type="entry name" value="SecA_PP_bind"/>
    <property type="match status" value="1"/>
</dbReference>
<organism evidence="21 23">
    <name type="scientific">Moraxella nonliquefaciens</name>
    <dbReference type="NCBI Taxonomy" id="478"/>
    <lineage>
        <taxon>Bacteria</taxon>
        <taxon>Pseudomonadati</taxon>
        <taxon>Pseudomonadota</taxon>
        <taxon>Gammaproteobacteria</taxon>
        <taxon>Moraxellales</taxon>
        <taxon>Moraxellaceae</taxon>
        <taxon>Moraxella</taxon>
    </lineage>
</organism>
<dbReference type="NCBIfam" id="NF009538">
    <property type="entry name" value="PRK12904.1"/>
    <property type="match status" value="1"/>
</dbReference>
<dbReference type="PANTHER" id="PTHR30612:SF0">
    <property type="entry name" value="CHLOROPLAST PROTEIN-TRANSPORTING ATPASE"/>
    <property type="match status" value="1"/>
</dbReference>
<dbReference type="RefSeq" id="WP_067008816.1">
    <property type="nucleotide sequence ID" value="NZ_CP065728.1"/>
</dbReference>
<dbReference type="Pfam" id="PF07517">
    <property type="entry name" value="SecA_DEAD"/>
    <property type="match status" value="1"/>
</dbReference>
<feature type="domain" description="Helicase ATP-binding" evidence="18">
    <location>
        <begin position="89"/>
        <end position="247"/>
    </location>
</feature>
<dbReference type="InterPro" id="IPR027417">
    <property type="entry name" value="P-loop_NTPase"/>
</dbReference>
<feature type="region of interest" description="Disordered" evidence="17">
    <location>
        <begin position="889"/>
        <end position="926"/>
    </location>
</feature>
<keyword evidence="14 15" id="KW-0472">Membrane</keyword>
<dbReference type="CDD" id="cd17928">
    <property type="entry name" value="DEXDc_SecA"/>
    <property type="match status" value="1"/>
</dbReference>
<evidence type="ECO:0000256" key="16">
    <source>
        <dbReference type="RuleBase" id="RU003874"/>
    </source>
</evidence>
<evidence type="ECO:0000259" key="18">
    <source>
        <dbReference type="PROSITE" id="PS51192"/>
    </source>
</evidence>
<dbReference type="GO" id="GO:0046872">
    <property type="term" value="F:metal ion binding"/>
    <property type="evidence" value="ECO:0007669"/>
    <property type="project" value="UniProtKB-KW"/>
</dbReference>
<keyword evidence="13 15" id="KW-0811">Translocation</keyword>
<comment type="function">
    <text evidence="15">Part of the Sec protein translocase complex. Interacts with the SecYEG preprotein conducting channel. Has a central role in coupling the hydrolysis of ATP to the transfer of proteins into and across the cell membrane, serving both as a receptor for the preprotein-SecB complex and as an ATP-driven molecular motor driving the stepwise translocation of polypeptide chains across the membrane.</text>
</comment>
<dbReference type="SMART" id="SM00957">
    <property type="entry name" value="SecA_DEAD"/>
    <property type="match status" value="1"/>
</dbReference>
<dbReference type="PRINTS" id="PR00906">
    <property type="entry name" value="SECA"/>
</dbReference>
<evidence type="ECO:0000256" key="2">
    <source>
        <dbReference type="ARBA" id="ARBA00007650"/>
    </source>
</evidence>
<evidence type="ECO:0000256" key="14">
    <source>
        <dbReference type="ARBA" id="ARBA00023136"/>
    </source>
</evidence>
<dbReference type="GO" id="GO:0005524">
    <property type="term" value="F:ATP binding"/>
    <property type="evidence" value="ECO:0007669"/>
    <property type="project" value="UniProtKB-UniRule"/>
</dbReference>
<dbReference type="InterPro" id="IPR014018">
    <property type="entry name" value="SecA_motor_DEAD"/>
</dbReference>
<dbReference type="Pfam" id="PF21090">
    <property type="entry name" value="P-loop_SecA"/>
    <property type="match status" value="1"/>
</dbReference>
<proteinExistence type="inferred from homology"/>
<evidence type="ECO:0000256" key="10">
    <source>
        <dbReference type="ARBA" id="ARBA00022840"/>
    </source>
</evidence>
<dbReference type="PROSITE" id="PS51196">
    <property type="entry name" value="SECA_MOTOR_DEAD"/>
    <property type="match status" value="1"/>
</dbReference>
<dbReference type="PROSITE" id="PS01312">
    <property type="entry name" value="SECA"/>
    <property type="match status" value="1"/>
</dbReference>
<dbReference type="InterPro" id="IPR036266">
    <property type="entry name" value="SecA_Wing/Scaffold_sf"/>
</dbReference>
<evidence type="ECO:0000256" key="8">
    <source>
        <dbReference type="ARBA" id="ARBA00022741"/>
    </source>
</evidence>